<accession>A0ABR5BSR3</accession>
<evidence type="ECO:0000313" key="5">
    <source>
        <dbReference type="Proteomes" id="UP000054272"/>
    </source>
</evidence>
<dbReference type="Pfam" id="PF03881">
    <property type="entry name" value="Fructosamin_kin"/>
    <property type="match status" value="1"/>
</dbReference>
<evidence type="ECO:0000256" key="3">
    <source>
        <dbReference type="PIRNR" id="PIRNR006221"/>
    </source>
</evidence>
<dbReference type="PIRSF" id="PIRSF006221">
    <property type="entry name" value="Ketosamine-3-kinase"/>
    <property type="match status" value="1"/>
</dbReference>
<gene>
    <name evidence="4" type="ORF">I306_04256</name>
</gene>
<evidence type="ECO:0000256" key="1">
    <source>
        <dbReference type="ARBA" id="ARBA00011961"/>
    </source>
</evidence>
<protein>
    <recommendedName>
        <fullName evidence="1">protein-ribulosamine 3-kinase</fullName>
        <ecNumber evidence="1">2.7.1.172</ecNumber>
    </recommendedName>
</protein>
<dbReference type="EMBL" id="KN848709">
    <property type="protein sequence ID" value="KIR78687.1"/>
    <property type="molecule type" value="Genomic_DNA"/>
</dbReference>
<reference evidence="4 5" key="1">
    <citation type="submission" date="2015-01" db="EMBL/GenBank/DDBJ databases">
        <title>The Genome Sequence of Cryptococcus gattii EJB2.</title>
        <authorList>
            <consortium name="The Broad Institute Genomics Platform"/>
            <person name="Cuomo C."/>
            <person name="Litvintseva A."/>
            <person name="Chen Y."/>
            <person name="Heitman J."/>
            <person name="Sun S."/>
            <person name="Springer D."/>
            <person name="Dromer F."/>
            <person name="Young S."/>
            <person name="Zeng Q."/>
            <person name="Gargeya S."/>
            <person name="Abouelleil A."/>
            <person name="Alvarado L."/>
            <person name="Chapman S.B."/>
            <person name="Gainer-Dewar J."/>
            <person name="Goldberg J."/>
            <person name="Griggs A."/>
            <person name="Gujja S."/>
            <person name="Hansen M."/>
            <person name="Howarth C."/>
            <person name="Imamovic A."/>
            <person name="Larimer J."/>
            <person name="Murphy C."/>
            <person name="Naylor J."/>
            <person name="Pearson M."/>
            <person name="Priest M."/>
            <person name="Roberts A."/>
            <person name="Saif S."/>
            <person name="Shea T."/>
            <person name="Sykes S."/>
            <person name="Wortman J."/>
            <person name="Nusbaum C."/>
            <person name="Birren B."/>
        </authorList>
    </citation>
    <scope>NUCLEOTIDE SEQUENCE [LARGE SCALE GENOMIC DNA]</scope>
    <source>
        <strain evidence="4 5">EJB2</strain>
    </source>
</reference>
<organism evidence="4 5">
    <name type="scientific">Cryptococcus gattii EJB2</name>
    <dbReference type="NCBI Taxonomy" id="1296103"/>
    <lineage>
        <taxon>Eukaryota</taxon>
        <taxon>Fungi</taxon>
        <taxon>Dikarya</taxon>
        <taxon>Basidiomycota</taxon>
        <taxon>Agaricomycotina</taxon>
        <taxon>Tremellomycetes</taxon>
        <taxon>Tremellales</taxon>
        <taxon>Cryptococcaceae</taxon>
        <taxon>Cryptococcus</taxon>
        <taxon>Cryptococcus gattii species complex</taxon>
    </lineage>
</organism>
<dbReference type="InterPro" id="IPR016477">
    <property type="entry name" value="Fructo-/Ketosamine-3-kinase"/>
</dbReference>
<evidence type="ECO:0000256" key="2">
    <source>
        <dbReference type="ARBA" id="ARBA00048655"/>
    </source>
</evidence>
<dbReference type="SUPFAM" id="SSF56112">
    <property type="entry name" value="Protein kinase-like (PK-like)"/>
    <property type="match status" value="1"/>
</dbReference>
<evidence type="ECO:0000313" key="4">
    <source>
        <dbReference type="EMBL" id="KIR78687.1"/>
    </source>
</evidence>
<dbReference type="Gene3D" id="3.90.1200.10">
    <property type="match status" value="1"/>
</dbReference>
<keyword evidence="3" id="KW-0808">Transferase</keyword>
<keyword evidence="5" id="KW-1185">Reference proteome</keyword>
<dbReference type="PANTHER" id="PTHR12149:SF8">
    <property type="entry name" value="PROTEIN-RIBULOSAMINE 3-KINASE"/>
    <property type="match status" value="1"/>
</dbReference>
<dbReference type="InterPro" id="IPR011009">
    <property type="entry name" value="Kinase-like_dom_sf"/>
</dbReference>
<keyword evidence="3 4" id="KW-0418">Kinase</keyword>
<proteinExistence type="inferred from homology"/>
<dbReference type="EC" id="2.7.1.172" evidence="1"/>
<comment type="catalytic activity">
    <reaction evidence="2">
        <text>N(6)-D-ribulosyl-L-lysyl-[protein] + ATP = N(6)-(3-O-phospho-D-ribulosyl)-L-lysyl-[protein] + ADP + H(+)</text>
        <dbReference type="Rhea" id="RHEA:48432"/>
        <dbReference type="Rhea" id="RHEA-COMP:12103"/>
        <dbReference type="Rhea" id="RHEA-COMP:12104"/>
        <dbReference type="ChEBI" id="CHEBI:15378"/>
        <dbReference type="ChEBI" id="CHEBI:30616"/>
        <dbReference type="ChEBI" id="CHEBI:90418"/>
        <dbReference type="ChEBI" id="CHEBI:90420"/>
        <dbReference type="ChEBI" id="CHEBI:456216"/>
        <dbReference type="EC" id="2.7.1.172"/>
    </reaction>
    <physiologicalReaction direction="left-to-right" evidence="2">
        <dbReference type="Rhea" id="RHEA:48433"/>
    </physiologicalReaction>
</comment>
<dbReference type="GO" id="GO:0016301">
    <property type="term" value="F:kinase activity"/>
    <property type="evidence" value="ECO:0007669"/>
    <property type="project" value="UniProtKB-KW"/>
</dbReference>
<dbReference type="Proteomes" id="UP000054272">
    <property type="component" value="Unassembled WGS sequence"/>
</dbReference>
<sequence>MSSIPEPVANIFKAARIPTNELSISACTSGFIVTHSTTGKQYFTKTDKNVGGMRGEVESLVAMSETSTGLVPSVLGFEVSPDGEEATVVTQWFDLSSARGGHTQRGLGWKLAQMHMRPPEGTEGYEGKYGFSVPTYCGETEQDNTWEESWEVFWRDRRLGNLVGRIGDKEINALWEDMRRKVVPLLLHSFSPAPQPVILHGDLWSGNAGYDETTCSPVIFDPASYYGHNEADLGITHMFGGFSHEFYDEYHKVHPRSSPYYDQRQKLYELYHHLNHTYMFGGSYKHGAMGIMKSLIGWAEKEDKEGVKKE</sequence>
<dbReference type="PANTHER" id="PTHR12149">
    <property type="entry name" value="FRUCTOSAMINE 3 KINASE-RELATED PROTEIN"/>
    <property type="match status" value="1"/>
</dbReference>
<comment type="similarity">
    <text evidence="3">Belongs to the fructosamine kinase family.</text>
</comment>
<name>A0ABR5BSR3_9TREE</name>